<sequence>MPEDESPDRLLDQVPRLASRVLVEELPGGLTNRNYRVDTPDASYVVRVSGSDAALLGIDREAECLNSRAAAAAGVGAEVFDFRPDLGVLVIGYLPGRTLVDESFEDPAVLRRAADAVRRLHAGPAFTGEFDMLARQAAYRETVRTHGFALPPDYDDHADAWTAVHRVLALRPRVLVPCNNDLLAGNFIDDGRQVRLIDYEYSGANDAAFELGNTATECGFPPERTEAWTEAYYGAPTRGELARVRLGSLRSEYGWSLWGFIQAATSPLDFDFAGWGRHRYEKAVATFRGPHLERLLVEAADD</sequence>
<feature type="domain" description="Aminoglycoside phosphotransferase" evidence="1">
    <location>
        <begin position="23"/>
        <end position="239"/>
    </location>
</feature>
<organism evidence="2">
    <name type="scientific">uncultured Nocardioides sp</name>
    <dbReference type="NCBI Taxonomy" id="198441"/>
    <lineage>
        <taxon>Bacteria</taxon>
        <taxon>Bacillati</taxon>
        <taxon>Actinomycetota</taxon>
        <taxon>Actinomycetes</taxon>
        <taxon>Propionibacteriales</taxon>
        <taxon>Nocardioidaceae</taxon>
        <taxon>Nocardioides</taxon>
        <taxon>environmental samples</taxon>
    </lineage>
</organism>
<dbReference type="InterPro" id="IPR011009">
    <property type="entry name" value="Kinase-like_dom_sf"/>
</dbReference>
<dbReference type="InterPro" id="IPR002575">
    <property type="entry name" value="Aminoglycoside_PTrfase"/>
</dbReference>
<keyword evidence="2" id="KW-0808">Transferase</keyword>
<dbReference type="GO" id="GO:0004305">
    <property type="term" value="F:ethanolamine kinase activity"/>
    <property type="evidence" value="ECO:0007669"/>
    <property type="project" value="TreeGrafter"/>
</dbReference>
<dbReference type="CDD" id="cd05151">
    <property type="entry name" value="ChoK-like"/>
    <property type="match status" value="1"/>
</dbReference>
<dbReference type="Gene3D" id="3.90.1200.10">
    <property type="match status" value="1"/>
</dbReference>
<keyword evidence="2" id="KW-0418">Kinase</keyword>
<proteinExistence type="predicted"/>
<dbReference type="GO" id="GO:0004103">
    <property type="term" value="F:choline kinase activity"/>
    <property type="evidence" value="ECO:0007669"/>
    <property type="project" value="UniProtKB-EC"/>
</dbReference>
<dbReference type="GO" id="GO:0005737">
    <property type="term" value="C:cytoplasm"/>
    <property type="evidence" value="ECO:0007669"/>
    <property type="project" value="TreeGrafter"/>
</dbReference>
<dbReference type="AlphaFoldDB" id="A0A6J4NE17"/>
<accession>A0A6J4NE17</accession>
<gene>
    <name evidence="2" type="ORF">AVDCRST_MAG06-1255</name>
</gene>
<dbReference type="PANTHER" id="PTHR22603">
    <property type="entry name" value="CHOLINE/ETHANOALAMINE KINASE"/>
    <property type="match status" value="1"/>
</dbReference>
<reference evidence="2" key="1">
    <citation type="submission" date="2020-02" db="EMBL/GenBank/DDBJ databases">
        <authorList>
            <person name="Meier V. D."/>
        </authorList>
    </citation>
    <scope>NUCLEOTIDE SEQUENCE</scope>
    <source>
        <strain evidence="2">AVDCRST_MAG06</strain>
    </source>
</reference>
<dbReference type="GO" id="GO:0006646">
    <property type="term" value="P:phosphatidylethanolamine biosynthetic process"/>
    <property type="evidence" value="ECO:0007669"/>
    <property type="project" value="TreeGrafter"/>
</dbReference>
<dbReference type="EC" id="2.7.1.32" evidence="2"/>
<dbReference type="EMBL" id="CADCUP010000085">
    <property type="protein sequence ID" value="CAA9385800.1"/>
    <property type="molecule type" value="Genomic_DNA"/>
</dbReference>
<dbReference type="Pfam" id="PF01636">
    <property type="entry name" value="APH"/>
    <property type="match status" value="1"/>
</dbReference>
<dbReference type="Gene3D" id="3.30.200.20">
    <property type="entry name" value="Phosphorylase Kinase, domain 1"/>
    <property type="match status" value="1"/>
</dbReference>
<protein>
    <submittedName>
        <fullName evidence="2">Choline kinase</fullName>
        <ecNumber evidence="2">2.7.1.32</ecNumber>
    </submittedName>
</protein>
<dbReference type="PANTHER" id="PTHR22603:SF66">
    <property type="entry name" value="ETHANOLAMINE KINASE"/>
    <property type="match status" value="1"/>
</dbReference>
<dbReference type="RefSeq" id="WP_295657713.1">
    <property type="nucleotide sequence ID" value="NZ_CADCUP010000085.1"/>
</dbReference>
<evidence type="ECO:0000259" key="1">
    <source>
        <dbReference type="Pfam" id="PF01636"/>
    </source>
</evidence>
<evidence type="ECO:0000313" key="2">
    <source>
        <dbReference type="EMBL" id="CAA9385800.1"/>
    </source>
</evidence>
<name>A0A6J4NE17_9ACTN</name>
<dbReference type="SUPFAM" id="SSF56112">
    <property type="entry name" value="Protein kinase-like (PK-like)"/>
    <property type="match status" value="1"/>
</dbReference>